<reference evidence="1 2" key="1">
    <citation type="submission" date="2017-04" db="EMBL/GenBank/DDBJ databases">
        <authorList>
            <person name="Afonso C.L."/>
            <person name="Miller P.J."/>
            <person name="Scott M.A."/>
            <person name="Spackman E."/>
            <person name="Goraichik I."/>
            <person name="Dimitrov K.M."/>
            <person name="Suarez D.L."/>
            <person name="Swayne D.E."/>
        </authorList>
    </citation>
    <scope>NUCLEOTIDE SEQUENCE [LARGE SCALE GENOMIC DNA]</scope>
    <source>
        <strain evidence="1 2">DSM 26133</strain>
    </source>
</reference>
<dbReference type="AlphaFoldDB" id="A0A1W2G6C7"/>
<evidence type="ECO:0000313" key="2">
    <source>
        <dbReference type="Proteomes" id="UP000192472"/>
    </source>
</evidence>
<accession>A0A1W2G6C7</accession>
<organism evidence="1 2">
    <name type="scientific">Reichenbachiella faecimaris</name>
    <dbReference type="NCBI Taxonomy" id="692418"/>
    <lineage>
        <taxon>Bacteria</taxon>
        <taxon>Pseudomonadati</taxon>
        <taxon>Bacteroidota</taxon>
        <taxon>Cytophagia</taxon>
        <taxon>Cytophagales</taxon>
        <taxon>Reichenbachiellaceae</taxon>
        <taxon>Reichenbachiella</taxon>
    </lineage>
</organism>
<proteinExistence type="predicted"/>
<dbReference type="EMBL" id="FWYF01000001">
    <property type="protein sequence ID" value="SMD31992.1"/>
    <property type="molecule type" value="Genomic_DNA"/>
</dbReference>
<name>A0A1W2G6C7_REIFA</name>
<dbReference type="RefSeq" id="WP_139793704.1">
    <property type="nucleotide sequence ID" value="NZ_FWYF01000001.1"/>
</dbReference>
<protein>
    <submittedName>
        <fullName evidence="1">Uncharacterized protein</fullName>
    </submittedName>
</protein>
<dbReference type="STRING" id="692418.SAMN04488029_0330"/>
<keyword evidence="2" id="KW-1185">Reference proteome</keyword>
<dbReference type="Proteomes" id="UP000192472">
    <property type="component" value="Unassembled WGS sequence"/>
</dbReference>
<gene>
    <name evidence="1" type="ORF">SAMN04488029_0330</name>
</gene>
<sequence length="161" mass="18795">MILRLTFFLLWILGGFGLHAQTMEEQVTIYLETFLDQNKSTIFDKMLNDSEWTTSDLMGESKINFDANKKFKRENGGFQATTNKVRGHWYIHNEYVVLEVKKVKTPMYILKNGDQIVLIDDDQIDILKQLLTEASYKDGALKPYSYDEIFTFLNGFTLENK</sequence>
<evidence type="ECO:0000313" key="1">
    <source>
        <dbReference type="EMBL" id="SMD31992.1"/>
    </source>
</evidence>